<organism evidence="2">
    <name type="scientific">Rhizophora mucronata</name>
    <name type="common">Asiatic mangrove</name>
    <dbReference type="NCBI Taxonomy" id="61149"/>
    <lineage>
        <taxon>Eukaryota</taxon>
        <taxon>Viridiplantae</taxon>
        <taxon>Streptophyta</taxon>
        <taxon>Embryophyta</taxon>
        <taxon>Tracheophyta</taxon>
        <taxon>Spermatophyta</taxon>
        <taxon>Magnoliopsida</taxon>
        <taxon>eudicotyledons</taxon>
        <taxon>Gunneridae</taxon>
        <taxon>Pentapetalae</taxon>
        <taxon>rosids</taxon>
        <taxon>fabids</taxon>
        <taxon>Malpighiales</taxon>
        <taxon>Rhizophoraceae</taxon>
        <taxon>Rhizophora</taxon>
    </lineage>
</organism>
<reference evidence="2" key="1">
    <citation type="submission" date="2018-02" db="EMBL/GenBank/DDBJ databases">
        <title>Rhizophora mucronata_Transcriptome.</title>
        <authorList>
            <person name="Meera S.P."/>
            <person name="Sreeshan A."/>
            <person name="Augustine A."/>
        </authorList>
    </citation>
    <scope>NUCLEOTIDE SEQUENCE</scope>
    <source>
        <tissue evidence="2">Leaf</tissue>
    </source>
</reference>
<dbReference type="AlphaFoldDB" id="A0A2P2P448"/>
<feature type="region of interest" description="Disordered" evidence="1">
    <location>
        <begin position="1"/>
        <end position="21"/>
    </location>
</feature>
<accession>A0A2P2P448</accession>
<proteinExistence type="predicted"/>
<sequence>MTCSKHGNTRLIKTITIQSKE</sequence>
<protein>
    <submittedName>
        <fullName evidence="2">Uncharacterized protein</fullName>
    </submittedName>
</protein>
<evidence type="ECO:0000313" key="2">
    <source>
        <dbReference type="EMBL" id="MBX49500.1"/>
    </source>
</evidence>
<name>A0A2P2P448_RHIMU</name>
<evidence type="ECO:0000256" key="1">
    <source>
        <dbReference type="SAM" id="MobiDB-lite"/>
    </source>
</evidence>
<dbReference type="EMBL" id="GGEC01069016">
    <property type="protein sequence ID" value="MBX49500.1"/>
    <property type="molecule type" value="Transcribed_RNA"/>
</dbReference>